<keyword evidence="6 10" id="KW-0594">Phospholipid biosynthesis</keyword>
<evidence type="ECO:0000256" key="2">
    <source>
        <dbReference type="ARBA" id="ARBA00022490"/>
    </source>
</evidence>
<comment type="similarity">
    <text evidence="10">Belongs to the PlsX family.</text>
</comment>
<keyword evidence="5 10" id="KW-0443">Lipid metabolism</keyword>
<evidence type="ECO:0000256" key="7">
    <source>
        <dbReference type="ARBA" id="ARBA00023264"/>
    </source>
</evidence>
<comment type="subcellular location">
    <subcellularLocation>
        <location evidence="10">Cytoplasm</location>
    </subcellularLocation>
    <text evidence="10">Associated with the membrane possibly through PlsY.</text>
</comment>
<protein>
    <recommendedName>
        <fullName evidence="8 10">Phosphate acyltransferase</fullName>
        <ecNumber evidence="8 10">2.3.1.274</ecNumber>
    </recommendedName>
    <alternativeName>
        <fullName evidence="10">Acyl-ACP phosphotransacylase</fullName>
    </alternativeName>
    <alternativeName>
        <fullName evidence="10">Acyl-[acyl-carrier-protein]--phosphate acyltransferase</fullName>
    </alternativeName>
    <alternativeName>
        <fullName evidence="10">Phosphate-acyl-ACP acyltransferase</fullName>
    </alternativeName>
</protein>
<dbReference type="Gene3D" id="3.40.718.10">
    <property type="entry name" value="Isopropylmalate Dehydrogenase"/>
    <property type="match status" value="1"/>
</dbReference>
<keyword evidence="2 10" id="KW-0963">Cytoplasm</keyword>
<sequence length="332" mass="35714">MIRLAIDAMGGDHAPEVVIEGVKQALATYSDIEITLFGPQEELMSQFDDLTRLVIVDASEKITGEDDPVKTIRKKKDSSLVKAAYAVKDGHADALISAGNTGALLAAGLLIIGRLKGIERPGLMPLIPTINPSSPYFILMDAGANADAKAIYLYQHALLANQYAQSVLKIETPRISLLNNGAESGKGDKLRKEVYEQLEADQTLNFVGNIESKDLLAGNVDIVITDGFTGNAVLKSLEGTAKAIFKLLKEALVQSGLKTKVGAFLVKDRLKQLALEFDDSKQGGAVLLGVNNAVVKAHGSSDDQAIFNAIRQTREIVQSQAIEKMKNIFNKN</sequence>
<name>A0AAJ1Q2Y0_9LACT</name>
<keyword evidence="4 10" id="KW-0808">Transferase</keyword>
<evidence type="ECO:0000256" key="4">
    <source>
        <dbReference type="ARBA" id="ARBA00022679"/>
    </source>
</evidence>
<dbReference type="RefSeq" id="WP_101974669.1">
    <property type="nucleotide sequence ID" value="NZ_JASOOE010000001.1"/>
</dbReference>
<organism evidence="11 12">
    <name type="scientific">Facklamia hominis</name>
    <dbReference type="NCBI Taxonomy" id="178214"/>
    <lineage>
        <taxon>Bacteria</taxon>
        <taxon>Bacillati</taxon>
        <taxon>Bacillota</taxon>
        <taxon>Bacilli</taxon>
        <taxon>Lactobacillales</taxon>
        <taxon>Aerococcaceae</taxon>
        <taxon>Facklamia</taxon>
    </lineage>
</organism>
<comment type="caution">
    <text evidence="11">The sequence shown here is derived from an EMBL/GenBank/DDBJ whole genome shotgun (WGS) entry which is preliminary data.</text>
</comment>
<dbReference type="PIRSF" id="PIRSF002465">
    <property type="entry name" value="Phsphlp_syn_PlsX"/>
    <property type="match status" value="1"/>
</dbReference>
<dbReference type="NCBIfam" id="TIGR00182">
    <property type="entry name" value="plsX"/>
    <property type="match status" value="1"/>
</dbReference>
<evidence type="ECO:0000256" key="8">
    <source>
        <dbReference type="ARBA" id="ARBA00024069"/>
    </source>
</evidence>
<dbReference type="GO" id="GO:0005737">
    <property type="term" value="C:cytoplasm"/>
    <property type="evidence" value="ECO:0007669"/>
    <property type="project" value="UniProtKB-SubCell"/>
</dbReference>
<dbReference type="Pfam" id="PF02504">
    <property type="entry name" value="FA_synthesis"/>
    <property type="match status" value="1"/>
</dbReference>
<keyword evidence="11" id="KW-0012">Acyltransferase</keyword>
<comment type="catalytic activity">
    <reaction evidence="1 10">
        <text>a fatty acyl-[ACP] + phosphate = an acyl phosphate + holo-[ACP]</text>
        <dbReference type="Rhea" id="RHEA:42292"/>
        <dbReference type="Rhea" id="RHEA-COMP:9685"/>
        <dbReference type="Rhea" id="RHEA-COMP:14125"/>
        <dbReference type="ChEBI" id="CHEBI:43474"/>
        <dbReference type="ChEBI" id="CHEBI:59918"/>
        <dbReference type="ChEBI" id="CHEBI:64479"/>
        <dbReference type="ChEBI" id="CHEBI:138651"/>
        <dbReference type="EC" id="2.3.1.274"/>
    </reaction>
</comment>
<dbReference type="PANTHER" id="PTHR30100">
    <property type="entry name" value="FATTY ACID/PHOSPHOLIPID SYNTHESIS PROTEIN PLSX"/>
    <property type="match status" value="1"/>
</dbReference>
<dbReference type="AlphaFoldDB" id="A0AAJ1Q2Y0"/>
<evidence type="ECO:0000313" key="12">
    <source>
        <dbReference type="Proteomes" id="UP001229251"/>
    </source>
</evidence>
<comment type="pathway">
    <text evidence="10">Lipid metabolism; phospholipid metabolism.</text>
</comment>
<evidence type="ECO:0000256" key="9">
    <source>
        <dbReference type="ARBA" id="ARBA00046608"/>
    </source>
</evidence>
<dbReference type="Proteomes" id="UP001229251">
    <property type="component" value="Unassembled WGS sequence"/>
</dbReference>
<evidence type="ECO:0000256" key="6">
    <source>
        <dbReference type="ARBA" id="ARBA00023209"/>
    </source>
</evidence>
<evidence type="ECO:0000256" key="1">
    <source>
        <dbReference type="ARBA" id="ARBA00001232"/>
    </source>
</evidence>
<evidence type="ECO:0000256" key="10">
    <source>
        <dbReference type="HAMAP-Rule" id="MF_00019"/>
    </source>
</evidence>
<evidence type="ECO:0000256" key="3">
    <source>
        <dbReference type="ARBA" id="ARBA00022516"/>
    </source>
</evidence>
<comment type="subunit">
    <text evidence="9 10">Homodimer. Probably interacts with PlsY.</text>
</comment>
<comment type="function">
    <text evidence="10">Catalyzes the reversible formation of acyl-phosphate (acyl-PO(4)) from acyl-[acyl-carrier-protein] (acyl-ACP). This enzyme utilizes acyl-ACP as fatty acyl donor, but not acyl-CoA.</text>
</comment>
<dbReference type="SUPFAM" id="SSF53659">
    <property type="entry name" value="Isocitrate/Isopropylmalate dehydrogenase-like"/>
    <property type="match status" value="1"/>
</dbReference>
<dbReference type="HAMAP" id="MF_00019">
    <property type="entry name" value="PlsX"/>
    <property type="match status" value="1"/>
</dbReference>
<dbReference type="GO" id="GO:0008654">
    <property type="term" value="P:phospholipid biosynthetic process"/>
    <property type="evidence" value="ECO:0007669"/>
    <property type="project" value="UniProtKB-KW"/>
</dbReference>
<dbReference type="PANTHER" id="PTHR30100:SF1">
    <property type="entry name" value="PHOSPHATE ACYLTRANSFERASE"/>
    <property type="match status" value="1"/>
</dbReference>
<accession>A0AAJ1Q2Y0</accession>
<dbReference type="EMBL" id="JASOOE010000001">
    <property type="protein sequence ID" value="MDK7186505.1"/>
    <property type="molecule type" value="Genomic_DNA"/>
</dbReference>
<keyword evidence="7 10" id="KW-1208">Phospholipid metabolism</keyword>
<evidence type="ECO:0000313" key="11">
    <source>
        <dbReference type="EMBL" id="MDK7186505.1"/>
    </source>
</evidence>
<keyword evidence="3 10" id="KW-0444">Lipid biosynthesis</keyword>
<reference evidence="11" key="1">
    <citation type="submission" date="2023-05" db="EMBL/GenBank/DDBJ databases">
        <title>Cataloging the Phylogenetic Diversity of Human Bladder Bacteria.</title>
        <authorList>
            <person name="Du J."/>
        </authorList>
    </citation>
    <scope>NUCLEOTIDE SEQUENCE</scope>
    <source>
        <strain evidence="11">UMB1231</strain>
    </source>
</reference>
<dbReference type="GO" id="GO:0043811">
    <property type="term" value="F:phosphate:acyl-[acyl carrier protein] acyltransferase activity"/>
    <property type="evidence" value="ECO:0007669"/>
    <property type="project" value="UniProtKB-UniRule"/>
</dbReference>
<gene>
    <name evidence="10 11" type="primary">plsX</name>
    <name evidence="11" type="ORF">QP433_00745</name>
</gene>
<dbReference type="EC" id="2.3.1.274" evidence="8 10"/>
<evidence type="ECO:0000256" key="5">
    <source>
        <dbReference type="ARBA" id="ARBA00023098"/>
    </source>
</evidence>
<proteinExistence type="inferred from homology"/>
<dbReference type="GO" id="GO:0006633">
    <property type="term" value="P:fatty acid biosynthetic process"/>
    <property type="evidence" value="ECO:0007669"/>
    <property type="project" value="UniProtKB-UniRule"/>
</dbReference>
<dbReference type="InterPro" id="IPR012281">
    <property type="entry name" value="Phospholipid_synth_PlsX-like"/>
</dbReference>
<dbReference type="InterPro" id="IPR003664">
    <property type="entry name" value="FA_synthesis"/>
</dbReference>